<dbReference type="AlphaFoldDB" id="E9I5S6"/>
<feature type="non-terminal residue" evidence="1">
    <location>
        <position position="394"/>
    </location>
</feature>
<dbReference type="Proteomes" id="UP000000305">
    <property type="component" value="Unassembled WGS sequence"/>
</dbReference>
<evidence type="ECO:0000313" key="2">
    <source>
        <dbReference type="Proteomes" id="UP000000305"/>
    </source>
</evidence>
<reference evidence="1 2" key="1">
    <citation type="journal article" date="2011" name="Science">
        <title>The ecoresponsive genome of Daphnia pulex.</title>
        <authorList>
            <person name="Colbourne J.K."/>
            <person name="Pfrender M.E."/>
            <person name="Gilbert D."/>
            <person name="Thomas W.K."/>
            <person name="Tucker A."/>
            <person name="Oakley T.H."/>
            <person name="Tokishita S."/>
            <person name="Aerts A."/>
            <person name="Arnold G.J."/>
            <person name="Basu M.K."/>
            <person name="Bauer D.J."/>
            <person name="Caceres C.E."/>
            <person name="Carmel L."/>
            <person name="Casola C."/>
            <person name="Choi J.H."/>
            <person name="Detter J.C."/>
            <person name="Dong Q."/>
            <person name="Dusheyko S."/>
            <person name="Eads B.D."/>
            <person name="Frohlich T."/>
            <person name="Geiler-Samerotte K.A."/>
            <person name="Gerlach D."/>
            <person name="Hatcher P."/>
            <person name="Jogdeo S."/>
            <person name="Krijgsveld J."/>
            <person name="Kriventseva E.V."/>
            <person name="Kultz D."/>
            <person name="Laforsch C."/>
            <person name="Lindquist E."/>
            <person name="Lopez J."/>
            <person name="Manak J.R."/>
            <person name="Muller J."/>
            <person name="Pangilinan J."/>
            <person name="Patwardhan R.P."/>
            <person name="Pitluck S."/>
            <person name="Pritham E.J."/>
            <person name="Rechtsteiner A."/>
            <person name="Rho M."/>
            <person name="Rogozin I.B."/>
            <person name="Sakarya O."/>
            <person name="Salamov A."/>
            <person name="Schaack S."/>
            <person name="Shapiro H."/>
            <person name="Shiga Y."/>
            <person name="Skalitzky C."/>
            <person name="Smith Z."/>
            <person name="Souvorov A."/>
            <person name="Sung W."/>
            <person name="Tang Z."/>
            <person name="Tsuchiya D."/>
            <person name="Tu H."/>
            <person name="Vos H."/>
            <person name="Wang M."/>
            <person name="Wolf Y.I."/>
            <person name="Yamagata H."/>
            <person name="Yamada T."/>
            <person name="Ye Y."/>
            <person name="Shaw J.R."/>
            <person name="Andrews J."/>
            <person name="Crease T.J."/>
            <person name="Tang H."/>
            <person name="Lucas S.M."/>
            <person name="Robertson H.M."/>
            <person name="Bork P."/>
            <person name="Koonin E.V."/>
            <person name="Zdobnov E.M."/>
            <person name="Grigoriev I.V."/>
            <person name="Lynch M."/>
            <person name="Boore J.L."/>
        </authorList>
    </citation>
    <scope>NUCLEOTIDE SEQUENCE [LARGE SCALE GENOMIC DNA]</scope>
</reference>
<keyword evidence="2" id="KW-1185">Reference proteome</keyword>
<name>E9I5S6_DAPPU</name>
<proteinExistence type="predicted"/>
<protein>
    <submittedName>
        <fullName evidence="1">Uncharacterized protein</fullName>
    </submittedName>
</protein>
<gene>
    <name evidence="1" type="ORF">DAPPUDRAFT_342158</name>
</gene>
<accession>E9I5S6</accession>
<sequence length="394" mass="45054">MSMSNLQLPIGGSRDLPQPLPICNVVDAWNLKGQDLTKNGKIALSKALLASCDPVKTAEEIYAEYFFPFTLVDEDSNLSCLKSRPQQERKIRNTMFNLKDPLKDPAYFNFTSHTDLNRLSKAIKKDIVIYYAHDDRFKFFEIYHDFRGFSQKCPPPPPQTPQSSSSSSLSNFPVVDGYSMHPHSVRHRSKKIFSGPCLFYVLTVSRKLYKFDSNLDKVFMAGSYFFSVPQTTHHMWWSEDYGGLLARVLGVPTPGFPIPTMLDLAFSVSRLYQMWQKKVILVNFCKSNFNQKEARNVSRRLQPKFSYFFNLGIIGPPGADSVSALDLNSFDVAVCFYAQTYACHLRPEFCKEIVTQYMSSCRRDKPKSNNFANIPIVNLEERRLALAKMEAAKR</sequence>
<dbReference type="EMBL" id="GL735851">
    <property type="protein sequence ID" value="EFX60654.1"/>
    <property type="molecule type" value="Genomic_DNA"/>
</dbReference>
<evidence type="ECO:0000313" key="1">
    <source>
        <dbReference type="EMBL" id="EFX60654.1"/>
    </source>
</evidence>
<dbReference type="KEGG" id="dpx:DAPPUDRAFT_342158"/>
<dbReference type="HOGENOM" id="CLU_701275_0_0_1"/>
<organism evidence="1 2">
    <name type="scientific">Daphnia pulex</name>
    <name type="common">Water flea</name>
    <dbReference type="NCBI Taxonomy" id="6669"/>
    <lineage>
        <taxon>Eukaryota</taxon>
        <taxon>Metazoa</taxon>
        <taxon>Ecdysozoa</taxon>
        <taxon>Arthropoda</taxon>
        <taxon>Crustacea</taxon>
        <taxon>Branchiopoda</taxon>
        <taxon>Diplostraca</taxon>
        <taxon>Cladocera</taxon>
        <taxon>Anomopoda</taxon>
        <taxon>Daphniidae</taxon>
        <taxon>Daphnia</taxon>
    </lineage>
</organism>
<dbReference type="InParanoid" id="E9I5S6"/>